<dbReference type="OrthoDB" id="767611at2"/>
<protein>
    <recommendedName>
        <fullName evidence="4">GLPGLI family protein</fullName>
    </recommendedName>
</protein>
<feature type="signal peptide" evidence="1">
    <location>
        <begin position="1"/>
        <end position="20"/>
    </location>
</feature>
<dbReference type="AlphaFoldDB" id="A0A1G9PJ11"/>
<dbReference type="Proteomes" id="UP000183200">
    <property type="component" value="Unassembled WGS sequence"/>
</dbReference>
<proteinExistence type="predicted"/>
<dbReference type="RefSeq" id="WP_074605507.1">
    <property type="nucleotide sequence ID" value="NZ_FNGY01000002.1"/>
</dbReference>
<name>A0A1G9PJ11_9SPHI</name>
<evidence type="ECO:0000313" key="3">
    <source>
        <dbReference type="Proteomes" id="UP000183200"/>
    </source>
</evidence>
<reference evidence="3" key="1">
    <citation type="submission" date="2016-10" db="EMBL/GenBank/DDBJ databases">
        <authorList>
            <person name="Varghese N."/>
            <person name="Submissions S."/>
        </authorList>
    </citation>
    <scope>NUCLEOTIDE SEQUENCE [LARGE SCALE GENOMIC DNA]</scope>
    <source>
        <strain evidence="3">DSM 19110</strain>
    </source>
</reference>
<evidence type="ECO:0008006" key="4">
    <source>
        <dbReference type="Google" id="ProtNLM"/>
    </source>
</evidence>
<keyword evidence="1" id="KW-0732">Signal</keyword>
<feature type="chain" id="PRO_5010267084" description="GLPGLI family protein" evidence="1">
    <location>
        <begin position="21"/>
        <end position="195"/>
    </location>
</feature>
<dbReference type="EMBL" id="FNGY01000002">
    <property type="protein sequence ID" value="SDL98704.1"/>
    <property type="molecule type" value="Genomic_DNA"/>
</dbReference>
<accession>A0A1G9PJ11</accession>
<keyword evidence="3" id="KW-1185">Reference proteome</keyword>
<gene>
    <name evidence="2" type="ORF">SAMN05421820_102670</name>
</gene>
<evidence type="ECO:0000313" key="2">
    <source>
        <dbReference type="EMBL" id="SDL98704.1"/>
    </source>
</evidence>
<evidence type="ECO:0000256" key="1">
    <source>
        <dbReference type="SAM" id="SignalP"/>
    </source>
</evidence>
<organism evidence="2 3">
    <name type="scientific">Pedobacter steynii</name>
    <dbReference type="NCBI Taxonomy" id="430522"/>
    <lineage>
        <taxon>Bacteria</taxon>
        <taxon>Pseudomonadati</taxon>
        <taxon>Bacteroidota</taxon>
        <taxon>Sphingobacteriia</taxon>
        <taxon>Sphingobacteriales</taxon>
        <taxon>Sphingobacteriaceae</taxon>
        <taxon>Pedobacter</taxon>
    </lineage>
</organism>
<sequence>MNKFYVLLLLVGIGSLQTKAQQFTAPNLRSHKFFPGTVSTLDGQVLQGYILNRDAEQNQKKCIFYTDFNDDRTKKEYGPTHISGYSIENNQYKSIPYAGNIAFGKPDKHFVYVAKPGAITTYVFWAPEEQMLWQKGDEAPVSNASLFMGFKKNMLKLVNDHAELAGKVERKEKGYGVTSVMQIIEEYNAWAASKK</sequence>